<feature type="compositionally biased region" description="Pro residues" evidence="2">
    <location>
        <begin position="632"/>
        <end position="647"/>
    </location>
</feature>
<comment type="similarity">
    <text evidence="1">Belongs to the CNKSR family.</text>
</comment>
<feature type="domain" description="CRIC" evidence="5">
    <location>
        <begin position="83"/>
        <end position="176"/>
    </location>
</feature>
<evidence type="ECO:0000256" key="2">
    <source>
        <dbReference type="SAM" id="MobiDB-lite"/>
    </source>
</evidence>
<proteinExistence type="inferred from homology"/>
<dbReference type="InterPro" id="IPR017874">
    <property type="entry name" value="CRIC_domain"/>
</dbReference>
<dbReference type="PROSITE" id="PS50105">
    <property type="entry name" value="SAM_DOMAIN"/>
    <property type="match status" value="1"/>
</dbReference>
<evidence type="ECO:0000313" key="6">
    <source>
        <dbReference type="EMBL" id="KAK2715855.1"/>
    </source>
</evidence>
<dbReference type="AlphaFoldDB" id="A0AA88HPY9"/>
<keyword evidence="7" id="KW-1185">Reference proteome</keyword>
<dbReference type="SUPFAM" id="SSF47769">
    <property type="entry name" value="SAM/Pointed domain"/>
    <property type="match status" value="1"/>
</dbReference>
<dbReference type="PANTHER" id="PTHR12844:SF42">
    <property type="entry name" value="CONNECTOR ENHANCER OF KSR PROTEIN CNK"/>
    <property type="match status" value="1"/>
</dbReference>
<dbReference type="PANTHER" id="PTHR12844">
    <property type="entry name" value="CONNECTOR ENCHANCER OF KINASE SUPPRESSOR OF RAS"/>
    <property type="match status" value="1"/>
</dbReference>
<dbReference type="PROSITE" id="PS50106">
    <property type="entry name" value="PDZ"/>
    <property type="match status" value="1"/>
</dbReference>
<dbReference type="InterPro" id="IPR001478">
    <property type="entry name" value="PDZ"/>
</dbReference>
<dbReference type="Pfam" id="PF07647">
    <property type="entry name" value="SAM_2"/>
    <property type="match status" value="1"/>
</dbReference>
<reference evidence="6" key="1">
    <citation type="submission" date="2023-07" db="EMBL/GenBank/DDBJ databases">
        <title>Chromosome-level genome assembly of Artemia franciscana.</title>
        <authorList>
            <person name="Jo E."/>
        </authorList>
    </citation>
    <scope>NUCLEOTIDE SEQUENCE</scope>
    <source>
        <tissue evidence="6">Whole body</tissue>
    </source>
</reference>
<feature type="domain" description="PDZ" evidence="4">
    <location>
        <begin position="215"/>
        <end position="306"/>
    </location>
</feature>
<feature type="compositionally biased region" description="Polar residues" evidence="2">
    <location>
        <begin position="383"/>
        <end position="393"/>
    </location>
</feature>
<gene>
    <name evidence="6" type="ORF">QYM36_010425</name>
</gene>
<dbReference type="InterPro" id="IPR013761">
    <property type="entry name" value="SAM/pointed_sf"/>
</dbReference>
<dbReference type="Gene3D" id="2.30.42.10">
    <property type="match status" value="1"/>
</dbReference>
<name>A0AA88HPY9_ARTSF</name>
<evidence type="ECO:0000259" key="3">
    <source>
        <dbReference type="PROSITE" id="PS50105"/>
    </source>
</evidence>
<comment type="caution">
    <text evidence="6">The sequence shown here is derived from an EMBL/GenBank/DDBJ whole genome shotgun (WGS) entry which is preliminary data.</text>
</comment>
<evidence type="ECO:0000259" key="5">
    <source>
        <dbReference type="PROSITE" id="PS51290"/>
    </source>
</evidence>
<dbReference type="Pfam" id="PF10534">
    <property type="entry name" value="CRIC_ras_sig"/>
    <property type="match status" value="1"/>
</dbReference>
<evidence type="ECO:0000259" key="4">
    <source>
        <dbReference type="PROSITE" id="PS50106"/>
    </source>
</evidence>
<dbReference type="Gene3D" id="1.10.150.50">
    <property type="entry name" value="Transcription Factor, Ets-1"/>
    <property type="match status" value="1"/>
</dbReference>
<dbReference type="SMART" id="SM00454">
    <property type="entry name" value="SAM"/>
    <property type="match status" value="1"/>
</dbReference>
<feature type="region of interest" description="Disordered" evidence="2">
    <location>
        <begin position="359"/>
        <end position="394"/>
    </location>
</feature>
<dbReference type="SUPFAM" id="SSF50156">
    <property type="entry name" value="PDZ domain-like"/>
    <property type="match status" value="1"/>
</dbReference>
<dbReference type="PROSITE" id="PS51290">
    <property type="entry name" value="CRIC"/>
    <property type="match status" value="1"/>
</dbReference>
<dbReference type="InterPro" id="IPR036034">
    <property type="entry name" value="PDZ_sf"/>
</dbReference>
<sequence length="736" mass="81442">MAYYINIDEWKPEQVFEWVRGLSANIASYGKYFVEHGINGSQLLNFGPDDLQMIGIEKVGHKLEMMSAITNLRESHLSLDYETLQSLALRVSAKSRSLSAEIRQEETEEKLPTGRGKVTTSTLSGVTDLLRSVKDLLFWLDRSPFEGQEPYTSLRNTLVKISIEMATSAQRDQFAENPVAVIRSDCNQITTLCEKVVVELSDPYIAQPATLDVATVKARQDEETKLAGELADCWFMGMHIVTNHRGIHLVDGIRFQSASHQTGKIEVGDEIVQVNYQTVLSWDHKNLQTALVENPAKVILTTKKRPKHSNTFGQIYIKPYRLPSKKRDSSFRWSEHISSPSYLVIPTVHIASSSVLSPEISQSEIPSEASGGESECDDDTFAFPSSDNKSNESGAIVPATQLYIPKPRVGITRRATVAGVASSLSLQASKQVTPWTRHSNTNNLLSQTRPHSFARCAVSSNVPLLTRTESLNAISELKEFEKRNASFEENNNCEKDASNVTQETNHNLVKKENKLDTKLHPLENQFTNGHYNMKHTVSSAVSSEIEEKNLKNPKSLQSVHEHSAHLTRSSTGLEIMVTPPISDPEETSTPRIPCRASIDGVTPPPRPPLSRTSSKSFVGDVLINAVAEEDPPALPPRTPHAKAPPTPLEAKPQPMTPTAETKSSASTGFYSSTDVKQHTLSVCNLEFPAVMALPPFLTQRVEPPPRTVSPLLGLRLQPPKPEEIHVALERPKPKTT</sequence>
<dbReference type="EMBL" id="JAVRJZ010000012">
    <property type="protein sequence ID" value="KAK2715855.1"/>
    <property type="molecule type" value="Genomic_DNA"/>
</dbReference>
<organism evidence="6 7">
    <name type="scientific">Artemia franciscana</name>
    <name type="common">Brine shrimp</name>
    <name type="synonym">Artemia sanfranciscana</name>
    <dbReference type="NCBI Taxonomy" id="6661"/>
    <lineage>
        <taxon>Eukaryota</taxon>
        <taxon>Metazoa</taxon>
        <taxon>Ecdysozoa</taxon>
        <taxon>Arthropoda</taxon>
        <taxon>Crustacea</taxon>
        <taxon>Branchiopoda</taxon>
        <taxon>Anostraca</taxon>
        <taxon>Artemiidae</taxon>
        <taxon>Artemia</taxon>
    </lineage>
</organism>
<feature type="non-terminal residue" evidence="6">
    <location>
        <position position="1"/>
    </location>
</feature>
<dbReference type="InterPro" id="IPR001660">
    <property type="entry name" value="SAM"/>
</dbReference>
<feature type="domain" description="SAM" evidence="3">
    <location>
        <begin position="10"/>
        <end position="75"/>
    </location>
</feature>
<feature type="region of interest" description="Disordered" evidence="2">
    <location>
        <begin position="582"/>
        <end position="614"/>
    </location>
</feature>
<feature type="region of interest" description="Disordered" evidence="2">
    <location>
        <begin position="629"/>
        <end position="665"/>
    </location>
</feature>
<dbReference type="InterPro" id="IPR051566">
    <property type="entry name" value="CNKSR"/>
</dbReference>
<evidence type="ECO:0000256" key="1">
    <source>
        <dbReference type="ARBA" id="ARBA00009498"/>
    </source>
</evidence>
<evidence type="ECO:0000313" key="7">
    <source>
        <dbReference type="Proteomes" id="UP001187531"/>
    </source>
</evidence>
<dbReference type="Proteomes" id="UP001187531">
    <property type="component" value="Unassembled WGS sequence"/>
</dbReference>
<accession>A0AA88HPY9</accession>
<feature type="compositionally biased region" description="Low complexity" evidence="2">
    <location>
        <begin position="359"/>
        <end position="370"/>
    </location>
</feature>
<protein>
    <submittedName>
        <fullName evidence="6">Uncharacterized protein</fullName>
    </submittedName>
</protein>
<feature type="compositionally biased region" description="Polar residues" evidence="2">
    <location>
        <begin position="656"/>
        <end position="665"/>
    </location>
</feature>